<organism evidence="1 2">
    <name type="scientific">Paracoccus aurantius</name>
    <dbReference type="NCBI Taxonomy" id="3073814"/>
    <lineage>
        <taxon>Bacteria</taxon>
        <taxon>Pseudomonadati</taxon>
        <taxon>Pseudomonadota</taxon>
        <taxon>Alphaproteobacteria</taxon>
        <taxon>Rhodobacterales</taxon>
        <taxon>Paracoccaceae</taxon>
        <taxon>Paracoccus</taxon>
    </lineage>
</organism>
<keyword evidence="2" id="KW-1185">Reference proteome</keyword>
<dbReference type="RefSeq" id="WP_311162535.1">
    <property type="nucleotide sequence ID" value="NZ_JAVQLW010000004.1"/>
</dbReference>
<protein>
    <submittedName>
        <fullName evidence="1">Uncharacterized protein</fullName>
    </submittedName>
</protein>
<dbReference type="Proteomes" id="UP001269144">
    <property type="component" value="Unassembled WGS sequence"/>
</dbReference>
<gene>
    <name evidence="1" type="ORF">RGQ15_19770</name>
</gene>
<evidence type="ECO:0000313" key="1">
    <source>
        <dbReference type="EMBL" id="MDS9469801.1"/>
    </source>
</evidence>
<reference evidence="2" key="1">
    <citation type="submission" date="2023-07" db="EMBL/GenBank/DDBJ databases">
        <title>Paracoccus sp. MBLB3053 whole genome sequence.</title>
        <authorList>
            <person name="Hwang C.Y."/>
            <person name="Cho E.-S."/>
            <person name="Seo M.-J."/>
        </authorList>
    </citation>
    <scope>NUCLEOTIDE SEQUENCE [LARGE SCALE GENOMIC DNA]</scope>
    <source>
        <strain evidence="2">MBLB3053</strain>
    </source>
</reference>
<comment type="caution">
    <text evidence="1">The sequence shown here is derived from an EMBL/GenBank/DDBJ whole genome shotgun (WGS) entry which is preliminary data.</text>
</comment>
<evidence type="ECO:0000313" key="2">
    <source>
        <dbReference type="Proteomes" id="UP001269144"/>
    </source>
</evidence>
<name>A0ABU2HXN0_9RHOB</name>
<sequence>MSEQAPGTRTANQRFDALWEEIGAKRLIIGDEDEGVEIRVDADLSIFGILDRLKEAANREHEKGEISKDEQKIVTEALEQTASKLSGGIYDKLNDHFAKLLGKRS</sequence>
<accession>A0ABU2HXN0</accession>
<proteinExistence type="predicted"/>
<dbReference type="EMBL" id="JAVQLW010000004">
    <property type="protein sequence ID" value="MDS9469801.1"/>
    <property type="molecule type" value="Genomic_DNA"/>
</dbReference>